<evidence type="ECO:0000313" key="5">
    <source>
        <dbReference type="EMBL" id="MBJ8381983.1"/>
    </source>
</evidence>
<keyword evidence="3" id="KW-0804">Transcription</keyword>
<keyword evidence="1" id="KW-0805">Transcription regulation</keyword>
<dbReference type="SMART" id="SM00421">
    <property type="entry name" value="HTH_LUXR"/>
    <property type="match status" value="1"/>
</dbReference>
<protein>
    <submittedName>
        <fullName evidence="5">Helix-turn-helix transcriptional regulator</fullName>
    </submittedName>
</protein>
<dbReference type="Proteomes" id="UP000746649">
    <property type="component" value="Unassembled WGS sequence"/>
</dbReference>
<dbReference type="CDD" id="cd06170">
    <property type="entry name" value="LuxR_C_like"/>
    <property type="match status" value="1"/>
</dbReference>
<gene>
    <name evidence="5" type="ORF">I6M88_13530</name>
</gene>
<dbReference type="InterPro" id="IPR036388">
    <property type="entry name" value="WH-like_DNA-bd_sf"/>
</dbReference>
<evidence type="ECO:0000259" key="4">
    <source>
        <dbReference type="PROSITE" id="PS50043"/>
    </source>
</evidence>
<feature type="domain" description="HTH luxR-type" evidence="4">
    <location>
        <begin position="110"/>
        <end position="175"/>
    </location>
</feature>
<dbReference type="PANTHER" id="PTHR44688">
    <property type="entry name" value="DNA-BINDING TRANSCRIPTIONAL ACTIVATOR DEVR_DOSR"/>
    <property type="match status" value="1"/>
</dbReference>
<accession>A0ABS0ZT31</accession>
<evidence type="ECO:0000256" key="1">
    <source>
        <dbReference type="ARBA" id="ARBA00023015"/>
    </source>
</evidence>
<evidence type="ECO:0000313" key="6">
    <source>
        <dbReference type="Proteomes" id="UP000746649"/>
    </source>
</evidence>
<dbReference type="Pfam" id="PF00196">
    <property type="entry name" value="GerE"/>
    <property type="match status" value="1"/>
</dbReference>
<dbReference type="GeneID" id="84235104"/>
<dbReference type="RefSeq" id="WP_200035491.1">
    <property type="nucleotide sequence ID" value="NZ_CP071070.1"/>
</dbReference>
<dbReference type="InterPro" id="IPR016032">
    <property type="entry name" value="Sig_transdc_resp-reg_C-effctor"/>
</dbReference>
<keyword evidence="6" id="KW-1185">Reference proteome</keyword>
<organism evidence="5 6">
    <name type="scientific">Citrobacter sedlakii</name>
    <dbReference type="NCBI Taxonomy" id="67826"/>
    <lineage>
        <taxon>Bacteria</taxon>
        <taxon>Pseudomonadati</taxon>
        <taxon>Pseudomonadota</taxon>
        <taxon>Gammaproteobacteria</taxon>
        <taxon>Enterobacterales</taxon>
        <taxon>Enterobacteriaceae</taxon>
        <taxon>Citrobacter</taxon>
        <taxon>Citrobacter freundii complex</taxon>
    </lineage>
</organism>
<name>A0ABS0ZT31_9ENTR</name>
<dbReference type="InterPro" id="IPR000792">
    <property type="entry name" value="Tscrpt_reg_LuxR_C"/>
</dbReference>
<proteinExistence type="predicted"/>
<dbReference type="PRINTS" id="PR00038">
    <property type="entry name" value="HTHLUXR"/>
</dbReference>
<evidence type="ECO:0000256" key="3">
    <source>
        <dbReference type="ARBA" id="ARBA00023163"/>
    </source>
</evidence>
<dbReference type="PANTHER" id="PTHR44688:SF16">
    <property type="entry name" value="DNA-BINDING TRANSCRIPTIONAL ACTIVATOR DEVR_DOSR"/>
    <property type="match status" value="1"/>
</dbReference>
<dbReference type="EMBL" id="JADWND010000005">
    <property type="protein sequence ID" value="MBJ8381983.1"/>
    <property type="molecule type" value="Genomic_DNA"/>
</dbReference>
<evidence type="ECO:0000256" key="2">
    <source>
        <dbReference type="ARBA" id="ARBA00023125"/>
    </source>
</evidence>
<comment type="caution">
    <text evidence="5">The sequence shown here is derived from an EMBL/GenBank/DDBJ whole genome shotgun (WGS) entry which is preliminary data.</text>
</comment>
<keyword evidence="2" id="KW-0238">DNA-binding</keyword>
<dbReference type="Gene3D" id="1.10.10.10">
    <property type="entry name" value="Winged helix-like DNA-binding domain superfamily/Winged helix DNA-binding domain"/>
    <property type="match status" value="1"/>
</dbReference>
<dbReference type="SUPFAM" id="SSF46894">
    <property type="entry name" value="C-terminal effector domain of the bipartite response regulators"/>
    <property type="match status" value="1"/>
</dbReference>
<dbReference type="PROSITE" id="PS50043">
    <property type="entry name" value="HTH_LUXR_2"/>
    <property type="match status" value="1"/>
</dbReference>
<reference evidence="5 6" key="1">
    <citation type="submission" date="2020-11" db="EMBL/GenBank/DDBJ databases">
        <title>Enhanced detection system for hospital associated transmission using whole genome sequencing surveillance.</title>
        <authorList>
            <person name="Harrison L.H."/>
            <person name="Van Tyne D."/>
            <person name="Marsh J.W."/>
            <person name="Griffith M.P."/>
            <person name="Snyder D.J."/>
            <person name="Cooper V.S."/>
            <person name="Mustapha M."/>
        </authorList>
    </citation>
    <scope>NUCLEOTIDE SEQUENCE [LARGE SCALE GENOMIC DNA]</scope>
    <source>
        <strain evidence="5 6">CB00117</strain>
    </source>
</reference>
<sequence>MIPSFAERYQLIVYSDNYYLWSGLRHLIREMGEPQLSIAWHNDLSSKSLFLLRETMLNDASSRRWLVVTPDNRLREVQQILPPENVCVIRDTLTLKQFANHLRHPDFRRTIQKDAPLTRTEVSVCLLIIKGFSTVKIAEMMNKSPKTIYTHRRNAMVKFHCHTLAELHRKMHLMESRSLYLSS</sequence>